<dbReference type="InterPro" id="IPR013317">
    <property type="entry name" value="DnaA_dom"/>
</dbReference>
<feature type="domain" description="Chromosomal replication initiator DnaA C-terminal" evidence="13">
    <location>
        <begin position="364"/>
        <end position="433"/>
    </location>
</feature>
<feature type="domain" description="AAA+ ATPase" evidence="12">
    <location>
        <begin position="150"/>
        <end position="278"/>
    </location>
</feature>
<feature type="binding site" evidence="8">
    <location>
        <position position="165"/>
    </location>
    <ligand>
        <name>ATP</name>
        <dbReference type="ChEBI" id="CHEBI:30616"/>
    </ligand>
</feature>
<accession>A0A6N7XIR7</accession>
<evidence type="ECO:0000256" key="9">
    <source>
        <dbReference type="NCBIfam" id="TIGR00362"/>
    </source>
</evidence>
<keyword evidence="3 8" id="KW-0235">DNA replication</keyword>
<comment type="subcellular location">
    <subcellularLocation>
        <location evidence="8">Cytoplasm</location>
    </subcellularLocation>
</comment>
<gene>
    <name evidence="8 14" type="primary">dnaA</name>
    <name evidence="14" type="ORF">FYJ65_05705</name>
</gene>
<comment type="domain">
    <text evidence="8">Domain I is involved in oligomerization and binding regulators, domain II is flexibile and of varying length in different bacteria, domain III forms the AAA+ region, while domain IV binds dsDNA.</text>
</comment>
<dbReference type="PANTHER" id="PTHR30050:SF2">
    <property type="entry name" value="CHROMOSOMAL REPLICATION INITIATOR PROTEIN DNAA"/>
    <property type="match status" value="1"/>
</dbReference>
<evidence type="ECO:0000256" key="4">
    <source>
        <dbReference type="ARBA" id="ARBA00022741"/>
    </source>
</evidence>
<dbReference type="SUPFAM" id="SSF48295">
    <property type="entry name" value="TrpR-like"/>
    <property type="match status" value="1"/>
</dbReference>
<dbReference type="Gene3D" id="3.30.300.180">
    <property type="match status" value="1"/>
</dbReference>
<evidence type="ECO:0000256" key="1">
    <source>
        <dbReference type="ARBA" id="ARBA00006583"/>
    </source>
</evidence>
<feature type="binding site" evidence="8">
    <location>
        <position position="161"/>
    </location>
    <ligand>
        <name>ATP</name>
        <dbReference type="ChEBI" id="CHEBI:30616"/>
    </ligand>
</feature>
<keyword evidence="2 8" id="KW-0963">Cytoplasm</keyword>
<keyword evidence="5 8" id="KW-0067">ATP-binding</keyword>
<keyword evidence="7 8" id="KW-0238">DNA-binding</keyword>
<evidence type="ECO:0000256" key="5">
    <source>
        <dbReference type="ARBA" id="ARBA00022840"/>
    </source>
</evidence>
<dbReference type="GO" id="GO:0008289">
    <property type="term" value="F:lipid binding"/>
    <property type="evidence" value="ECO:0007669"/>
    <property type="project" value="UniProtKB-KW"/>
</dbReference>
<proteinExistence type="inferred from homology"/>
<evidence type="ECO:0000259" key="12">
    <source>
        <dbReference type="SMART" id="SM00382"/>
    </source>
</evidence>
<feature type="binding site" evidence="8">
    <location>
        <position position="164"/>
    </location>
    <ligand>
        <name>ATP</name>
        <dbReference type="ChEBI" id="CHEBI:30616"/>
    </ligand>
</feature>
<dbReference type="InterPro" id="IPR038454">
    <property type="entry name" value="DnaA_N_sf"/>
</dbReference>
<dbReference type="GO" id="GO:0006275">
    <property type="term" value="P:regulation of DNA replication"/>
    <property type="evidence" value="ECO:0007669"/>
    <property type="project" value="UniProtKB-UniRule"/>
</dbReference>
<dbReference type="Pfam" id="PF00308">
    <property type="entry name" value="Bac_DnaA"/>
    <property type="match status" value="1"/>
</dbReference>
<dbReference type="Pfam" id="PF08299">
    <property type="entry name" value="Bac_DnaA_C"/>
    <property type="match status" value="1"/>
</dbReference>
<evidence type="ECO:0000259" key="13">
    <source>
        <dbReference type="SMART" id="SM00760"/>
    </source>
</evidence>
<feature type="region of interest" description="Domain IV, binds dsDNA" evidence="8">
    <location>
        <begin position="337"/>
        <end position="458"/>
    </location>
</feature>
<dbReference type="NCBIfam" id="TIGR00362">
    <property type="entry name" value="DnaA"/>
    <property type="match status" value="1"/>
</dbReference>
<dbReference type="PANTHER" id="PTHR30050">
    <property type="entry name" value="CHROMOSOMAL REPLICATION INITIATOR PROTEIN DNAA"/>
    <property type="match status" value="1"/>
</dbReference>
<feature type="region of interest" description="Domain I, interacts with DnaA modulators" evidence="8">
    <location>
        <begin position="1"/>
        <end position="97"/>
    </location>
</feature>
<dbReference type="CDD" id="cd06571">
    <property type="entry name" value="Bac_DnaA_C"/>
    <property type="match status" value="1"/>
</dbReference>
<evidence type="ECO:0000256" key="11">
    <source>
        <dbReference type="RuleBase" id="RU004227"/>
    </source>
</evidence>
<dbReference type="InterPro" id="IPR010921">
    <property type="entry name" value="Trp_repressor/repl_initiator"/>
</dbReference>
<dbReference type="GO" id="GO:0003688">
    <property type="term" value="F:DNA replication origin binding"/>
    <property type="evidence" value="ECO:0007669"/>
    <property type="project" value="UniProtKB-UniRule"/>
</dbReference>
<dbReference type="CDD" id="cd00009">
    <property type="entry name" value="AAA"/>
    <property type="match status" value="1"/>
</dbReference>
<organism evidence="14 15">
    <name type="scientific">Mogibacterium kristiansenii</name>
    <dbReference type="NCBI Taxonomy" id="2606708"/>
    <lineage>
        <taxon>Bacteria</taxon>
        <taxon>Bacillati</taxon>
        <taxon>Bacillota</taxon>
        <taxon>Clostridia</taxon>
        <taxon>Peptostreptococcales</taxon>
        <taxon>Anaerovoracaceae</taxon>
        <taxon>Mogibacterium</taxon>
    </lineage>
</organism>
<dbReference type="PRINTS" id="PR00051">
    <property type="entry name" value="DNAA"/>
</dbReference>
<dbReference type="Gene3D" id="1.10.8.60">
    <property type="match status" value="1"/>
</dbReference>
<dbReference type="GO" id="GO:0005886">
    <property type="term" value="C:plasma membrane"/>
    <property type="evidence" value="ECO:0007669"/>
    <property type="project" value="TreeGrafter"/>
</dbReference>
<dbReference type="Gene3D" id="3.40.50.300">
    <property type="entry name" value="P-loop containing nucleotide triphosphate hydrolases"/>
    <property type="match status" value="1"/>
</dbReference>
<dbReference type="SMART" id="SM00382">
    <property type="entry name" value="AAA"/>
    <property type="match status" value="1"/>
</dbReference>
<dbReference type="GO" id="GO:0005737">
    <property type="term" value="C:cytoplasm"/>
    <property type="evidence" value="ECO:0007669"/>
    <property type="project" value="UniProtKB-SubCell"/>
</dbReference>
<dbReference type="InterPro" id="IPR027417">
    <property type="entry name" value="P-loop_NTPase"/>
</dbReference>
<comment type="caution">
    <text evidence="14">The sequence shown here is derived from an EMBL/GenBank/DDBJ whole genome shotgun (WGS) entry which is preliminary data.</text>
</comment>
<dbReference type="GO" id="GO:0006270">
    <property type="term" value="P:DNA replication initiation"/>
    <property type="evidence" value="ECO:0007669"/>
    <property type="project" value="UniProtKB-UniRule"/>
</dbReference>
<evidence type="ECO:0000313" key="14">
    <source>
        <dbReference type="EMBL" id="MST70834.1"/>
    </source>
</evidence>
<evidence type="ECO:0000256" key="6">
    <source>
        <dbReference type="ARBA" id="ARBA00023121"/>
    </source>
</evidence>
<keyword evidence="4 8" id="KW-0547">Nucleotide-binding</keyword>
<evidence type="ECO:0000256" key="8">
    <source>
        <dbReference type="HAMAP-Rule" id="MF_00377"/>
    </source>
</evidence>
<reference evidence="14 15" key="1">
    <citation type="submission" date="2019-08" db="EMBL/GenBank/DDBJ databases">
        <title>In-depth cultivation of the pig gut microbiome towards novel bacterial diversity and tailored functional studies.</title>
        <authorList>
            <person name="Wylensek D."/>
            <person name="Hitch T.C.A."/>
            <person name="Clavel T."/>
        </authorList>
    </citation>
    <scope>NUCLEOTIDE SEQUENCE [LARGE SCALE GENOMIC DNA]</scope>
    <source>
        <strain evidence="14 15">WCA-MUC-591-APC-4B</strain>
    </source>
</reference>
<evidence type="ECO:0000256" key="2">
    <source>
        <dbReference type="ARBA" id="ARBA00022490"/>
    </source>
</evidence>
<comment type="function">
    <text evidence="8 10">Plays an essential role in the initiation and regulation of chromosomal replication. ATP-DnaA binds to the origin of replication (oriC) to initiate formation of the DNA replication initiation complex once per cell cycle. Binds the DnaA box (a 9 base pair repeat at the origin) and separates the double-stranded (ds)DNA. Forms a right-handed helical filament on oriC DNA; dsDNA binds to the exterior of the filament while single-stranded (ss)DNA is stabiized in the filament's interior. The ATP-DnaA-oriC complex binds and stabilizes one strand of the AT-rich DNA unwinding element (DUE), permitting loading of DNA polymerase. After initiation quickly degrades to an ADP-DnaA complex that is not apt for DNA replication. Binds acidic phospholipids.</text>
</comment>
<dbReference type="Pfam" id="PF11638">
    <property type="entry name" value="DnaA_N"/>
    <property type="match status" value="1"/>
</dbReference>
<name>A0A6N7XIR7_9FIRM</name>
<dbReference type="Gene3D" id="1.10.1750.10">
    <property type="match status" value="1"/>
</dbReference>
<comment type="similarity">
    <text evidence="1 8 11">Belongs to the DnaA family.</text>
</comment>
<dbReference type="HAMAP" id="MF_00377">
    <property type="entry name" value="DnaA_bact"/>
    <property type="match status" value="1"/>
</dbReference>
<comment type="subunit">
    <text evidence="8">Oligomerizes as a right-handed, spiral filament on DNA at oriC.</text>
</comment>
<dbReference type="SUPFAM" id="SSF52540">
    <property type="entry name" value="P-loop containing nucleoside triphosphate hydrolases"/>
    <property type="match status" value="1"/>
</dbReference>
<evidence type="ECO:0000256" key="7">
    <source>
        <dbReference type="ARBA" id="ARBA00023125"/>
    </source>
</evidence>
<dbReference type="Proteomes" id="UP000469424">
    <property type="component" value="Unassembled WGS sequence"/>
</dbReference>
<evidence type="ECO:0000313" key="15">
    <source>
        <dbReference type="Proteomes" id="UP000469424"/>
    </source>
</evidence>
<dbReference type="InterPro" id="IPR020591">
    <property type="entry name" value="Chromosome_initiator_DnaA-like"/>
</dbReference>
<protein>
    <recommendedName>
        <fullName evidence="8 9">Chromosomal replication initiator protein DnaA</fullName>
    </recommendedName>
</protein>
<keyword evidence="6 8" id="KW-0446">Lipid-binding</keyword>
<sequence>MLSTRRKSILDTNKIWEQFLQFIKANTTEVSYNTWFTSLSIYRIDEDVNIIYLATKNDIAVNLIKKRYMHLIEQGFENVTGQSYRVLVKLEEEYQEESRPALAARKRIQKFEDTNKLFNPRLNFDNFVVGNNNKYAHAAALAVAESPAEAYNPLFIYGGSGLGKTHLMQAIGIHIIKNDPESRVVYVSSETFTNELIKAISENKMRAFKNKYRKADVLLIDDIQFLENKDKTQEEFFHTFNALYEDEKQIVISSDRPPNQLVNLEERLRTRFAWNLIADITPADFETRVAILKKKAENAQLEWDDDLYEVCCLIAEKFTDNIRELEGAFNNITGYSNLLDEHIDVAFAKRTLRNIIKDSDGGIAPERIRSIVAKYYKIKVSDMDSTKRNKEIAYPRQVAMYLCRENTELSLPEIGELFGGKHHSTVIHSVNKITSQYDNDEETRKDIDALKKKIKEHR</sequence>
<dbReference type="InterPro" id="IPR001957">
    <property type="entry name" value="Chromosome_initiator_DnaA"/>
</dbReference>
<dbReference type="AlphaFoldDB" id="A0A6N7XIR7"/>
<keyword evidence="15" id="KW-1185">Reference proteome</keyword>
<dbReference type="InterPro" id="IPR018312">
    <property type="entry name" value="Chromosome_initiator_DnaA_CS"/>
</dbReference>
<dbReference type="PROSITE" id="PS01008">
    <property type="entry name" value="DNAA"/>
    <property type="match status" value="1"/>
</dbReference>
<evidence type="ECO:0000256" key="10">
    <source>
        <dbReference type="RuleBase" id="RU000577"/>
    </source>
</evidence>
<dbReference type="InterPro" id="IPR013159">
    <property type="entry name" value="DnaA_C"/>
</dbReference>
<feature type="binding site" evidence="8">
    <location>
        <position position="163"/>
    </location>
    <ligand>
        <name>ATP</name>
        <dbReference type="ChEBI" id="CHEBI:30616"/>
    </ligand>
</feature>
<dbReference type="SMART" id="SM00760">
    <property type="entry name" value="Bac_DnaA_C"/>
    <property type="match status" value="1"/>
</dbReference>
<evidence type="ECO:0000256" key="3">
    <source>
        <dbReference type="ARBA" id="ARBA00022705"/>
    </source>
</evidence>
<dbReference type="EMBL" id="VUNA01000009">
    <property type="protein sequence ID" value="MST70834.1"/>
    <property type="molecule type" value="Genomic_DNA"/>
</dbReference>
<dbReference type="GO" id="GO:0005524">
    <property type="term" value="F:ATP binding"/>
    <property type="evidence" value="ECO:0007669"/>
    <property type="project" value="UniProtKB-UniRule"/>
</dbReference>
<dbReference type="FunFam" id="3.40.50.300:FF:000150">
    <property type="entry name" value="Chromosomal replication initiator protein DnaA"/>
    <property type="match status" value="1"/>
</dbReference>
<comment type="caution">
    <text evidence="8">Lacks conserved residue(s) required for the propagation of feature annotation.</text>
</comment>
<dbReference type="InterPro" id="IPR003593">
    <property type="entry name" value="AAA+_ATPase"/>
</dbReference>
<dbReference type="InterPro" id="IPR024633">
    <property type="entry name" value="DnaA_N_dom"/>
</dbReference>